<dbReference type="PROSITE" id="PS51726">
    <property type="entry name" value="MYST_HAT"/>
    <property type="match status" value="1"/>
</dbReference>
<keyword evidence="15" id="KW-1185">Reference proteome</keyword>
<comment type="subcellular location">
    <subcellularLocation>
        <location evidence="1 12">Nucleus</location>
    </subcellularLocation>
</comment>
<dbReference type="PANTHER" id="PTHR10615">
    <property type="entry name" value="HISTONE ACETYLTRANSFERASE"/>
    <property type="match status" value="1"/>
</dbReference>
<evidence type="ECO:0000256" key="6">
    <source>
        <dbReference type="ARBA" id="ARBA00022771"/>
    </source>
</evidence>
<evidence type="ECO:0000256" key="4">
    <source>
        <dbReference type="ARBA" id="ARBA00022679"/>
    </source>
</evidence>
<dbReference type="EC" id="2.3.1.48" evidence="3 12"/>
<keyword evidence="8" id="KW-0156">Chromatin regulator</keyword>
<dbReference type="GO" id="GO:0004402">
    <property type="term" value="F:histone acetyltransferase activity"/>
    <property type="evidence" value="ECO:0007669"/>
    <property type="project" value="InterPro"/>
</dbReference>
<comment type="catalytic activity">
    <reaction evidence="12">
        <text>L-lysyl-[protein] + acetyl-CoA = N(6)-acetyl-L-lysyl-[protein] + CoA + H(+)</text>
        <dbReference type="Rhea" id="RHEA:45948"/>
        <dbReference type="Rhea" id="RHEA-COMP:9752"/>
        <dbReference type="Rhea" id="RHEA-COMP:10731"/>
        <dbReference type="ChEBI" id="CHEBI:15378"/>
        <dbReference type="ChEBI" id="CHEBI:29969"/>
        <dbReference type="ChEBI" id="CHEBI:57287"/>
        <dbReference type="ChEBI" id="CHEBI:57288"/>
        <dbReference type="ChEBI" id="CHEBI:61930"/>
        <dbReference type="EC" id="2.3.1.48"/>
    </reaction>
</comment>
<protein>
    <recommendedName>
        <fullName evidence="3 12">Histone acetyltransferase</fullName>
        <ecNumber evidence="3 12">2.3.1.48</ecNumber>
    </recommendedName>
</protein>
<keyword evidence="5" id="KW-0479">Metal-binding</keyword>
<dbReference type="InterPro" id="IPR050603">
    <property type="entry name" value="MYST_HAT"/>
</dbReference>
<dbReference type="Proteomes" id="UP000025227">
    <property type="component" value="Unplaced"/>
</dbReference>
<reference evidence="16" key="1">
    <citation type="submission" date="2020-12" db="UniProtKB">
        <authorList>
            <consortium name="WormBaseParasite"/>
        </authorList>
    </citation>
    <scope>IDENTIFICATION</scope>
    <source>
        <strain evidence="16">MHco3</strain>
    </source>
</reference>
<evidence type="ECO:0000256" key="2">
    <source>
        <dbReference type="ARBA" id="ARBA00010107"/>
    </source>
</evidence>
<keyword evidence="4" id="KW-0808">Transferase</keyword>
<dbReference type="Gene3D" id="3.40.630.30">
    <property type="match status" value="1"/>
</dbReference>
<dbReference type="OrthoDB" id="5862462at2759"/>
<dbReference type="Gene3D" id="3.30.60.60">
    <property type="entry name" value="N-acetyl transferase-like"/>
    <property type="match status" value="1"/>
</dbReference>
<evidence type="ECO:0000256" key="10">
    <source>
        <dbReference type="ARBA" id="ARBA00023242"/>
    </source>
</evidence>
<evidence type="ECO:0000256" key="11">
    <source>
        <dbReference type="PIRSR" id="PIRSR602717-51"/>
    </source>
</evidence>
<dbReference type="OMA" id="IRITHNV"/>
<dbReference type="InterPro" id="IPR040706">
    <property type="entry name" value="Zf-MYST"/>
</dbReference>
<feature type="compositionally biased region" description="Low complexity" evidence="13">
    <location>
        <begin position="465"/>
        <end position="474"/>
    </location>
</feature>
<feature type="compositionally biased region" description="Basic residues" evidence="13">
    <location>
        <begin position="455"/>
        <end position="464"/>
    </location>
</feature>
<evidence type="ECO:0000313" key="16">
    <source>
        <dbReference type="WBParaSite" id="HCON_00062690-00001"/>
    </source>
</evidence>
<feature type="region of interest" description="Disordered" evidence="13">
    <location>
        <begin position="22"/>
        <end position="46"/>
    </location>
</feature>
<dbReference type="InterPro" id="IPR016181">
    <property type="entry name" value="Acyl_CoA_acyltransferase"/>
</dbReference>
<dbReference type="InterPro" id="IPR036388">
    <property type="entry name" value="WH-like_DNA-bd_sf"/>
</dbReference>
<dbReference type="Pfam" id="PF01853">
    <property type="entry name" value="MOZ_SAS"/>
    <property type="match status" value="1"/>
</dbReference>
<evidence type="ECO:0000256" key="3">
    <source>
        <dbReference type="ARBA" id="ARBA00013184"/>
    </source>
</evidence>
<dbReference type="Pfam" id="PF17772">
    <property type="entry name" value="zf-MYST"/>
    <property type="match status" value="1"/>
</dbReference>
<evidence type="ECO:0000313" key="15">
    <source>
        <dbReference type="Proteomes" id="UP000025227"/>
    </source>
</evidence>
<proteinExistence type="inferred from homology"/>
<evidence type="ECO:0000256" key="7">
    <source>
        <dbReference type="ARBA" id="ARBA00022833"/>
    </source>
</evidence>
<feature type="active site" description="Proton donor/acceptor" evidence="11">
    <location>
        <position position="787"/>
    </location>
</feature>
<dbReference type="SUPFAM" id="SSF55729">
    <property type="entry name" value="Acyl-CoA N-acyltransferases (Nat)"/>
    <property type="match status" value="1"/>
</dbReference>
<accession>A0A7I4Y8G9</accession>
<evidence type="ECO:0000256" key="5">
    <source>
        <dbReference type="ARBA" id="ARBA00022723"/>
    </source>
</evidence>
<comment type="similarity">
    <text evidence="2 12">Belongs to the MYST (SAS/MOZ) family.</text>
</comment>
<keyword evidence="9" id="KW-0007">Acetylation</keyword>
<dbReference type="Gene3D" id="1.10.10.10">
    <property type="entry name" value="Winged helix-like DNA-binding domain superfamily/Winged helix DNA-binding domain"/>
    <property type="match status" value="1"/>
</dbReference>
<feature type="compositionally biased region" description="Low complexity" evidence="13">
    <location>
        <begin position="89"/>
        <end position="109"/>
    </location>
</feature>
<feature type="region of interest" description="Disordered" evidence="13">
    <location>
        <begin position="86"/>
        <end position="114"/>
    </location>
</feature>
<keyword evidence="7" id="KW-0862">Zinc</keyword>
<evidence type="ECO:0000256" key="1">
    <source>
        <dbReference type="ARBA" id="ARBA00004123"/>
    </source>
</evidence>
<name>A0A7I4Y8G9_HAECO</name>
<keyword evidence="10 12" id="KW-0539">Nucleus</keyword>
<evidence type="ECO:0000259" key="14">
    <source>
        <dbReference type="PROSITE" id="PS51726"/>
    </source>
</evidence>
<keyword evidence="6" id="KW-0863">Zinc-finger</keyword>
<dbReference type="PANTHER" id="PTHR10615:SF161">
    <property type="entry name" value="HISTONE ACETYLTRANSFERASE KAT7"/>
    <property type="match status" value="1"/>
</dbReference>
<evidence type="ECO:0000256" key="8">
    <source>
        <dbReference type="ARBA" id="ARBA00022853"/>
    </source>
</evidence>
<sequence length="908" mass="102150">EGTMRQHRLICRNSDLRNPSYMSFTLPSTEPLGTAKEVKEEKPLSQNPALTRRPIVRAYRFKKESSICGVTCSCCYHTILKPTRKRKTSAGSSISASGPSPTSSSTSENSSRDKGMIVHTGTTMSSTSSGSLDTSCWPTADEMISAEDDRDNWTVEELHVDGSPSKNSSRLIPEDAYVLPFITVERKGEKLQFAAKKPRKTSMCSTSSSMSSAATTGVTVENASTPGERTSEIPNGAQNHPTTTPDYEQMPFLSPVTSCKTSGSSSESTPVCRPSKAKPKRIYIVTRWSPDDTPVKGGTSDCDVSVNQPTEATQPPPKKSRIVESEAVSSTIRITHNVQEVSTKSDLTEKTVAAGPGSVKDSSDSNSTTSTDFLEEPELCEEPARSRSQSPSVVGDTVEEEEQFEVTPRITRSRAAAIDSSRSEASEYHAVVSQLLTQQRPETPTTPTGCFQRPVRIRRMRLSSRSRNSSENESGVNKGSPAKYAPSKSAPLNRPDSERSPSIDSTLPLPEAVPSVKRNVSKKDSNTLSKKTRVIPAMSRRRRRKIITMKKYRRKQPPLNQVFGSPVRRKIDVDEWVREGDGKYTREAVVMFEKIQEEEQRLRQQRRSEKGGIEWVNLGGQFKIRTWFSGNYPAEYSNLKTIYICDGCFSYFSHEPSQIRHMTKCIYRYAPPGDEIYRDKKKDISVFEVRGTGDPMYCSNLCRLTMLWLENKVIFMDVEPFDFYVLTDFFKGRFRPLGYFSRQRQFFTHNLSCFCVFPCYQRNGYGTFLVDLSYLLSRMSGLPGGPERPFSIQGSQVYNKYWCDKLLHLIYIKTLKLGWENMRLDIGELSKEAGIQEAEVLEALTGLCNCEMSRNNRSLNVKISEDAVMAIGKYIDERNRSRLLAKEEFLERTFKERLKLYSAEANLT</sequence>
<dbReference type="InterPro" id="IPR002717">
    <property type="entry name" value="HAT_MYST-type"/>
</dbReference>
<dbReference type="GO" id="GO:0000785">
    <property type="term" value="C:chromatin"/>
    <property type="evidence" value="ECO:0007669"/>
    <property type="project" value="TreeGrafter"/>
</dbReference>
<evidence type="ECO:0000256" key="12">
    <source>
        <dbReference type="RuleBase" id="RU361211"/>
    </source>
</evidence>
<feature type="compositionally biased region" description="Low complexity" evidence="13">
    <location>
        <begin position="434"/>
        <end position="448"/>
    </location>
</feature>
<dbReference type="GO" id="GO:0005634">
    <property type="term" value="C:nucleus"/>
    <property type="evidence" value="ECO:0007669"/>
    <property type="project" value="UniProtKB-SubCell"/>
</dbReference>
<evidence type="ECO:0000256" key="13">
    <source>
        <dbReference type="SAM" id="MobiDB-lite"/>
    </source>
</evidence>
<evidence type="ECO:0000256" key="9">
    <source>
        <dbReference type="ARBA" id="ARBA00022990"/>
    </source>
</evidence>
<dbReference type="GO" id="GO:0008270">
    <property type="term" value="F:zinc ion binding"/>
    <property type="evidence" value="ECO:0007669"/>
    <property type="project" value="UniProtKB-KW"/>
</dbReference>
<feature type="compositionally biased region" description="Low complexity" evidence="13">
    <location>
        <begin position="256"/>
        <end position="269"/>
    </location>
</feature>
<feature type="domain" description="MYST-type HAT" evidence="14">
    <location>
        <begin position="608"/>
        <end position="896"/>
    </location>
</feature>
<feature type="compositionally biased region" description="Low complexity" evidence="13">
    <location>
        <begin position="409"/>
        <end position="420"/>
    </location>
</feature>
<dbReference type="AlphaFoldDB" id="A0A7I4Y8G9"/>
<dbReference type="WBParaSite" id="HCON_00062690-00001">
    <property type="protein sequence ID" value="HCON_00062690-00001"/>
    <property type="gene ID" value="HCON_00062690"/>
</dbReference>
<feature type="region of interest" description="Disordered" evidence="13">
    <location>
        <begin position="256"/>
        <end position="530"/>
    </location>
</feature>
<dbReference type="GO" id="GO:0006357">
    <property type="term" value="P:regulation of transcription by RNA polymerase II"/>
    <property type="evidence" value="ECO:0007669"/>
    <property type="project" value="TreeGrafter"/>
</dbReference>
<feature type="compositionally biased region" description="Polar residues" evidence="13">
    <location>
        <begin position="327"/>
        <end position="345"/>
    </location>
</feature>
<dbReference type="GO" id="GO:0003682">
    <property type="term" value="F:chromatin binding"/>
    <property type="evidence" value="ECO:0007669"/>
    <property type="project" value="TreeGrafter"/>
</dbReference>
<dbReference type="GO" id="GO:0003712">
    <property type="term" value="F:transcription coregulator activity"/>
    <property type="evidence" value="ECO:0007669"/>
    <property type="project" value="TreeGrafter"/>
</dbReference>
<organism evidence="15 16">
    <name type="scientific">Haemonchus contortus</name>
    <name type="common">Barber pole worm</name>
    <dbReference type="NCBI Taxonomy" id="6289"/>
    <lineage>
        <taxon>Eukaryota</taxon>
        <taxon>Metazoa</taxon>
        <taxon>Ecdysozoa</taxon>
        <taxon>Nematoda</taxon>
        <taxon>Chromadorea</taxon>
        <taxon>Rhabditida</taxon>
        <taxon>Rhabditina</taxon>
        <taxon>Rhabditomorpha</taxon>
        <taxon>Strongyloidea</taxon>
        <taxon>Trichostrongylidae</taxon>
        <taxon>Haemonchus</taxon>
    </lineage>
</organism>